<name>A0AAI8VFD1_9PEZI</name>
<dbReference type="Pfam" id="PF14269">
    <property type="entry name" value="Arylsulfotran_2"/>
    <property type="match status" value="1"/>
</dbReference>
<keyword evidence="1" id="KW-0812">Transmembrane</keyword>
<dbReference type="InterPro" id="IPR011047">
    <property type="entry name" value="Quinoprotein_ADH-like_sf"/>
</dbReference>
<dbReference type="SUPFAM" id="SSF69322">
    <property type="entry name" value="Tricorn protease domain 2"/>
    <property type="match status" value="1"/>
</dbReference>
<evidence type="ECO:0000256" key="2">
    <source>
        <dbReference type="SAM" id="SignalP"/>
    </source>
</evidence>
<dbReference type="PANTHER" id="PTHR35340:SF5">
    <property type="entry name" value="ASST-DOMAIN-CONTAINING PROTEIN"/>
    <property type="match status" value="1"/>
</dbReference>
<accession>A0AAI8VFD1</accession>
<sequence>MSRATPFTRVISVLLGLTTAARAYDVFDSQYLYDLGYYGFWPQTHFKSFGLTAPRLNYLTWDKRCDDGYYLIAPKGKIVSKPGPMIIDARGELVWADDKFGIVTDLEVQTYNGSDYLTFWSGPDGTTHGYGRGIHYMLDSNYEVFRKIEPVGEDLKGDLHEFKITEHGTAMMTIYSPVPADLSSIGGPVQGWALDSKFQEVDIETGELLFEWSALEHLQVNETIRYFAGEDDGTAPGTAFDFFHINSMDKYADGNYIVSGRHTSTIHCVSPDGTVLWTLGGKKNSFQDLSDGLATDFTYQHHVRLHDNHTLSIFDNAKAERWGPATPHDYSRALLIQLNTTQMTATLLHEYWDPEQPKHPDSQGSAQVLDDRVVISYGFLPAVTEFARDGSVLCDVQLAPALVSRWGLVTTYRAFKTRGWVGRPTSAPAVFMKPSEGRVYASWNGATEVHRWVLQGAEWADLETEKFVELQVHRKDTFEASFDIDSSMPKYLRVAAVGRDGKVLRYTAIVNRFVGNAPGHFVRNIIVAVVVSVALVLAFLALLRKKSVAGMRLGAVHAIDAVARLVPSSTRWEGKSPLLAYPGADADAYKPMQRWKEWRSARGHELEPLYED</sequence>
<dbReference type="InterPro" id="IPR053143">
    <property type="entry name" value="Arylsulfate_ST"/>
</dbReference>
<proteinExistence type="predicted"/>
<dbReference type="SUPFAM" id="SSF50998">
    <property type="entry name" value="Quinoprotein alcohol dehydrogenase-like"/>
    <property type="match status" value="1"/>
</dbReference>
<dbReference type="EMBL" id="CAUWAG010000006">
    <property type="protein sequence ID" value="CAJ2503383.1"/>
    <property type="molecule type" value="Genomic_DNA"/>
</dbReference>
<evidence type="ECO:0000313" key="3">
    <source>
        <dbReference type="EMBL" id="CAJ2503383.1"/>
    </source>
</evidence>
<feature type="signal peptide" evidence="2">
    <location>
        <begin position="1"/>
        <end position="23"/>
    </location>
</feature>
<reference evidence="3" key="1">
    <citation type="submission" date="2023-10" db="EMBL/GenBank/DDBJ databases">
        <authorList>
            <person name="Hackl T."/>
        </authorList>
    </citation>
    <scope>NUCLEOTIDE SEQUENCE</scope>
</reference>
<keyword evidence="2" id="KW-0732">Signal</keyword>
<evidence type="ECO:0000313" key="4">
    <source>
        <dbReference type="Proteomes" id="UP001295740"/>
    </source>
</evidence>
<dbReference type="AlphaFoldDB" id="A0AAI8VFD1"/>
<organism evidence="3 4">
    <name type="scientific">Anthostomella pinea</name>
    <dbReference type="NCBI Taxonomy" id="933095"/>
    <lineage>
        <taxon>Eukaryota</taxon>
        <taxon>Fungi</taxon>
        <taxon>Dikarya</taxon>
        <taxon>Ascomycota</taxon>
        <taxon>Pezizomycotina</taxon>
        <taxon>Sordariomycetes</taxon>
        <taxon>Xylariomycetidae</taxon>
        <taxon>Xylariales</taxon>
        <taxon>Xylariaceae</taxon>
        <taxon>Anthostomella</taxon>
    </lineage>
</organism>
<keyword evidence="4" id="KW-1185">Reference proteome</keyword>
<protein>
    <submittedName>
        <fullName evidence="3">Uu.00g107770.m01.CDS01</fullName>
    </submittedName>
</protein>
<dbReference type="PANTHER" id="PTHR35340">
    <property type="entry name" value="PQQ ENZYME REPEAT PROTEIN-RELATED"/>
    <property type="match status" value="1"/>
</dbReference>
<feature type="chain" id="PRO_5042569599" evidence="2">
    <location>
        <begin position="24"/>
        <end position="612"/>
    </location>
</feature>
<dbReference type="InterPro" id="IPR039535">
    <property type="entry name" value="ASST-like"/>
</dbReference>
<dbReference type="Proteomes" id="UP001295740">
    <property type="component" value="Unassembled WGS sequence"/>
</dbReference>
<keyword evidence="1" id="KW-0472">Membrane</keyword>
<gene>
    <name evidence="3" type="ORF">KHLLAP_LOCUS3851</name>
</gene>
<keyword evidence="1" id="KW-1133">Transmembrane helix</keyword>
<evidence type="ECO:0000256" key="1">
    <source>
        <dbReference type="SAM" id="Phobius"/>
    </source>
</evidence>
<feature type="transmembrane region" description="Helical" evidence="1">
    <location>
        <begin position="521"/>
        <end position="543"/>
    </location>
</feature>
<comment type="caution">
    <text evidence="3">The sequence shown here is derived from an EMBL/GenBank/DDBJ whole genome shotgun (WGS) entry which is preliminary data.</text>
</comment>